<gene>
    <name evidence="1" type="ORF">MPIPNATIZW_LOCUS16668</name>
</gene>
<organism evidence="1 2">
    <name type="scientific">Pipistrellus nathusii</name>
    <name type="common">Nathusius' pipistrelle</name>
    <dbReference type="NCBI Taxonomy" id="59473"/>
    <lineage>
        <taxon>Eukaryota</taxon>
        <taxon>Metazoa</taxon>
        <taxon>Chordata</taxon>
        <taxon>Craniata</taxon>
        <taxon>Vertebrata</taxon>
        <taxon>Euteleostomi</taxon>
        <taxon>Mammalia</taxon>
        <taxon>Eutheria</taxon>
        <taxon>Laurasiatheria</taxon>
        <taxon>Chiroptera</taxon>
        <taxon>Yangochiroptera</taxon>
        <taxon>Vespertilionidae</taxon>
        <taxon>Pipistrellus</taxon>
    </lineage>
</organism>
<proteinExistence type="predicted"/>
<evidence type="ECO:0000313" key="1">
    <source>
        <dbReference type="EMBL" id="CAK6448362.1"/>
    </source>
</evidence>
<sequence>MRWVGGCPGEWTCLSRLPPSWPMRKAQISETKAISSYPGKARSSGCPALTCELPEVCNSQNPGCPQVGGLLAVGEAEGTTAPCIHGRGESRIILCHRAGPC</sequence>
<protein>
    <submittedName>
        <fullName evidence="1">Uncharacterized protein</fullName>
    </submittedName>
</protein>
<dbReference type="EMBL" id="OY882865">
    <property type="protein sequence ID" value="CAK6448362.1"/>
    <property type="molecule type" value="Genomic_DNA"/>
</dbReference>
<evidence type="ECO:0000313" key="2">
    <source>
        <dbReference type="Proteomes" id="UP001314169"/>
    </source>
</evidence>
<dbReference type="Proteomes" id="UP001314169">
    <property type="component" value="Chromosome 8"/>
</dbReference>
<accession>A0ABP0AIM0</accession>
<keyword evidence="2" id="KW-1185">Reference proteome</keyword>
<reference evidence="1" key="1">
    <citation type="submission" date="2023-12" db="EMBL/GenBank/DDBJ databases">
        <authorList>
            <person name="Brown T."/>
        </authorList>
    </citation>
    <scope>NUCLEOTIDE SEQUENCE</scope>
</reference>
<name>A0ABP0AIM0_PIPNA</name>